<dbReference type="PANTHER" id="PTHR37301">
    <property type="entry name" value="DNA-BINDING PROTEIN-RELATED"/>
    <property type="match status" value="1"/>
</dbReference>
<protein>
    <submittedName>
        <fullName evidence="2">Helix-turn-helix domain-containing protein</fullName>
    </submittedName>
</protein>
<dbReference type="PANTHER" id="PTHR37301:SF1">
    <property type="entry name" value="DNA-BINDING PROTEIN"/>
    <property type="match status" value="1"/>
</dbReference>
<reference evidence="2" key="1">
    <citation type="journal article" date="2020" name="mSystems">
        <title>Genome- and Community-Level Interaction Insights into Carbon Utilization and Element Cycling Functions of Hydrothermarchaeota in Hydrothermal Sediment.</title>
        <authorList>
            <person name="Zhou Z."/>
            <person name="Liu Y."/>
            <person name="Xu W."/>
            <person name="Pan J."/>
            <person name="Luo Z.H."/>
            <person name="Li M."/>
        </authorList>
    </citation>
    <scope>NUCLEOTIDE SEQUENCE [LARGE SCALE GENOMIC DNA]</scope>
    <source>
        <strain evidence="2">SpSt-374</strain>
    </source>
</reference>
<dbReference type="PROSITE" id="PS50943">
    <property type="entry name" value="HTH_CROC1"/>
    <property type="match status" value="1"/>
</dbReference>
<dbReference type="EMBL" id="DSPX01000065">
    <property type="protein sequence ID" value="HGG00363.1"/>
    <property type="molecule type" value="Genomic_DNA"/>
</dbReference>
<proteinExistence type="predicted"/>
<dbReference type="SUPFAM" id="SSF47413">
    <property type="entry name" value="lambda repressor-like DNA-binding domains"/>
    <property type="match status" value="1"/>
</dbReference>
<dbReference type="Gene3D" id="1.10.260.40">
    <property type="entry name" value="lambda repressor-like DNA-binding domains"/>
    <property type="match status" value="1"/>
</dbReference>
<accession>A0A7C3ZIZ9</accession>
<evidence type="ECO:0000313" key="2">
    <source>
        <dbReference type="EMBL" id="HGG00363.1"/>
    </source>
</evidence>
<feature type="domain" description="HTH cro/C1-type" evidence="1">
    <location>
        <begin position="20"/>
        <end position="63"/>
    </location>
</feature>
<gene>
    <name evidence="2" type="ORF">ENR15_06850</name>
</gene>
<dbReference type="InterPro" id="IPR001387">
    <property type="entry name" value="Cro/C1-type_HTH"/>
</dbReference>
<dbReference type="CDD" id="cd00093">
    <property type="entry name" value="HTH_XRE"/>
    <property type="match status" value="1"/>
</dbReference>
<dbReference type="GO" id="GO:0003677">
    <property type="term" value="F:DNA binding"/>
    <property type="evidence" value="ECO:0007669"/>
    <property type="project" value="InterPro"/>
</dbReference>
<dbReference type="InterPro" id="IPR010982">
    <property type="entry name" value="Lambda_DNA-bd_dom_sf"/>
</dbReference>
<evidence type="ECO:0000259" key="1">
    <source>
        <dbReference type="PROSITE" id="PS50943"/>
    </source>
</evidence>
<comment type="caution">
    <text evidence="2">The sequence shown here is derived from an EMBL/GenBank/DDBJ whole genome shotgun (WGS) entry which is preliminary data.</text>
</comment>
<name>A0A7C3ZIZ9_9CYAN</name>
<dbReference type="AlphaFoldDB" id="A0A7C3ZIZ9"/>
<organism evidence="2">
    <name type="scientific">Planktothricoides sp. SpSt-374</name>
    <dbReference type="NCBI Taxonomy" id="2282167"/>
    <lineage>
        <taxon>Bacteria</taxon>
        <taxon>Bacillati</taxon>
        <taxon>Cyanobacteriota</taxon>
        <taxon>Cyanophyceae</taxon>
        <taxon>Oscillatoriophycideae</taxon>
        <taxon>Oscillatoriales</taxon>
        <taxon>Oscillatoriaceae</taxon>
        <taxon>Planktothricoides</taxon>
    </lineage>
</organism>
<dbReference type="Pfam" id="PF13443">
    <property type="entry name" value="HTH_26"/>
    <property type="match status" value="1"/>
</dbReference>
<sequence length="141" mass="15514">MKVITKLAELKAKCGDITNEEIAEFTGIDERELTDLEKGEARAIELATLAKLCAFFQCYPNDLLAIEREELDLFASQPPSAEELSKAAEIINKAFARAEAMPPRPAEEIWADFQAVRAKVAAEIAKSESLAPDMERGKTDA</sequence>